<accession>A0AAU7SY59</accession>
<proteinExistence type="predicted"/>
<evidence type="ECO:0000313" key="1">
    <source>
        <dbReference type="EMBL" id="XBU15786.1"/>
    </source>
</evidence>
<name>A0AAU7SY59_9GAMM</name>
<reference evidence="1" key="1">
    <citation type="submission" date="2024-06" db="EMBL/GenBank/DDBJ databases">
        <authorList>
            <person name="Song Z."/>
        </authorList>
    </citation>
    <scope>NUCLEOTIDE SEQUENCE</scope>
    <source>
        <strain evidence="1">A1-4-2</strain>
    </source>
</reference>
<sequence length="450" mass="53906">MDVDYCAVRFKRKLEIINFINQIQSSEEFKEFYDWFDLFYELEIVELVNDFEFELSNKPQISQNYIIENWIENYIFDRIQYGKHKVNRGLETLVMDHLGSGAFYNKVEKLRLKFKQYLLDHQQLKNAYLKLTKHIDIRCLVKYPANPENLFLTWFSIVNYFAKIARLNQNLDSDKHWKSPHFEEQIYNYLNDYEYLAKNNGYRLGHKTIDDMTLFNDEYRSEKYLSLHLAENCNVPVAHVLIEYLEFLKFDLNSRLLTKNASTEQKSYLDQLDKTIQTLYSQNKQNAPKGAGIDRLLCCTVYNLMVQRGQIDKNTDIYESIKMLLDYLAEILRRSQVGLDYDGSLSNKSHLKLVVYETEYFDEDELFMILGLYNSRDMPFLKIFRPSEESNNKRIQPTCFEQDDPKLERMVKVRVNRNIELFTIKATNLYQLIKDEKDKLFSFENLYVFE</sequence>
<gene>
    <name evidence="1" type="ORF">ABJ384_00840</name>
</gene>
<dbReference type="EMBL" id="CP157981">
    <property type="protein sequence ID" value="XBU15786.1"/>
    <property type="molecule type" value="Genomic_DNA"/>
</dbReference>
<dbReference type="RefSeq" id="WP_349928317.1">
    <property type="nucleotide sequence ID" value="NZ_CP157981.1"/>
</dbReference>
<dbReference type="AlphaFoldDB" id="A0AAU7SY59"/>
<protein>
    <submittedName>
        <fullName evidence="1">Uncharacterized protein</fullName>
    </submittedName>
</protein>
<organism evidence="1">
    <name type="scientific">Acinetobacter sp. A1-4-2</name>
    <dbReference type="NCBI Taxonomy" id="3156489"/>
    <lineage>
        <taxon>Bacteria</taxon>
        <taxon>Pseudomonadati</taxon>
        <taxon>Pseudomonadota</taxon>
        <taxon>Gammaproteobacteria</taxon>
        <taxon>Moraxellales</taxon>
        <taxon>Moraxellaceae</taxon>
        <taxon>Acinetobacter</taxon>
    </lineage>
</organism>